<proteinExistence type="predicted"/>
<dbReference type="InterPro" id="IPR036047">
    <property type="entry name" value="F-box-like_dom_sf"/>
</dbReference>
<dbReference type="SUPFAM" id="SSF81383">
    <property type="entry name" value="F-box domain"/>
    <property type="match status" value="1"/>
</dbReference>
<organism evidence="2 3">
    <name type="scientific">Cercophora newfieldiana</name>
    <dbReference type="NCBI Taxonomy" id="92897"/>
    <lineage>
        <taxon>Eukaryota</taxon>
        <taxon>Fungi</taxon>
        <taxon>Dikarya</taxon>
        <taxon>Ascomycota</taxon>
        <taxon>Pezizomycotina</taxon>
        <taxon>Sordariomycetes</taxon>
        <taxon>Sordariomycetidae</taxon>
        <taxon>Sordariales</taxon>
        <taxon>Lasiosphaeriaceae</taxon>
        <taxon>Cercophora</taxon>
    </lineage>
</organism>
<evidence type="ECO:0000313" key="2">
    <source>
        <dbReference type="EMBL" id="KAK0655424.1"/>
    </source>
</evidence>
<feature type="domain" description="F-box" evidence="1">
    <location>
        <begin position="10"/>
        <end position="58"/>
    </location>
</feature>
<dbReference type="InterPro" id="IPR001810">
    <property type="entry name" value="F-box_dom"/>
</dbReference>
<reference evidence="2" key="1">
    <citation type="submission" date="2023-06" db="EMBL/GenBank/DDBJ databases">
        <title>Genome-scale phylogeny and comparative genomics of the fungal order Sordariales.</title>
        <authorList>
            <consortium name="Lawrence Berkeley National Laboratory"/>
            <person name="Hensen N."/>
            <person name="Bonometti L."/>
            <person name="Westerberg I."/>
            <person name="Brannstrom I.O."/>
            <person name="Guillou S."/>
            <person name="Cros-Aarteil S."/>
            <person name="Calhoun S."/>
            <person name="Haridas S."/>
            <person name="Kuo A."/>
            <person name="Mondo S."/>
            <person name="Pangilinan J."/>
            <person name="Riley R."/>
            <person name="Labutti K."/>
            <person name="Andreopoulos B."/>
            <person name="Lipzen A."/>
            <person name="Chen C."/>
            <person name="Yanf M."/>
            <person name="Daum C."/>
            <person name="Ng V."/>
            <person name="Clum A."/>
            <person name="Steindorff A."/>
            <person name="Ohm R."/>
            <person name="Martin F."/>
            <person name="Silar P."/>
            <person name="Natvig D."/>
            <person name="Lalanne C."/>
            <person name="Gautier V."/>
            <person name="Ament-Velasquez S.L."/>
            <person name="Kruys A."/>
            <person name="Hutchinson M.I."/>
            <person name="Powell A.J."/>
            <person name="Barry K."/>
            <person name="Miller A.N."/>
            <person name="Grigoriev I.V."/>
            <person name="Debuchy R."/>
            <person name="Gladieux P."/>
            <person name="Thoren M.H."/>
            <person name="Johannesson H."/>
        </authorList>
    </citation>
    <scope>NUCLEOTIDE SEQUENCE</scope>
    <source>
        <strain evidence="2">SMH2532-1</strain>
    </source>
</reference>
<protein>
    <recommendedName>
        <fullName evidence="1">F-box domain-containing protein</fullName>
    </recommendedName>
</protein>
<dbReference type="Proteomes" id="UP001174936">
    <property type="component" value="Unassembled WGS sequence"/>
</dbReference>
<sequence length="557" mass="63244">MGDLKSKTMGLYLVDLPEELLLAVMRLLDPTTIQCVRRTSRIFLRLFSDSSFSHWHHPESHLPDRASRLPWYRANAAFEKEAFGGPSSDFRYLMHMDDSRKQCFECRNANVGNPRKAWHLVKEYLFCTACLVDHPMVFFSASEREKLPWQSRTCIGHTGYIRLCEHEVITRADVARWWASTLELAGQRWSRCIRECHHPSHRPAAGHHQLGESPAAEEEIWPRAVLFVTNDSVCLEMEWTGHLRLPAGTTRMTTVVSQDGVVAGLRELRKGVAEYMVPQSGPGALPEMRCFDPNRCACFDIRVADDSYDATIRSGWAFMSRVDGTDGCRSDASHRLFPLMTANNQDWSHFTATNLSSALGAVGTHAVSVVACPFEPCLKVNYERQILCGPAWQTEWRTVDYSWLEALDPDSYGLWRDEGTKGVLWCLNSDCTNYYRYLERPLVRKCCPVPVLDNSCVVSKAASLSFSWRIEGVWYKIQDRRGILAEQARLLEKKTLDKALLRKDLRSSSHSTHIPPVPTPIGRPLQISISGPIQAGQRLPAVGFRKRVAKMVESLFK</sequence>
<keyword evidence="3" id="KW-1185">Reference proteome</keyword>
<accession>A0AA39YMT8</accession>
<gene>
    <name evidence="2" type="ORF">B0T16DRAFT_11311</name>
</gene>
<dbReference type="EMBL" id="JAULSV010000001">
    <property type="protein sequence ID" value="KAK0655424.1"/>
    <property type="molecule type" value="Genomic_DNA"/>
</dbReference>
<evidence type="ECO:0000313" key="3">
    <source>
        <dbReference type="Proteomes" id="UP001174936"/>
    </source>
</evidence>
<dbReference type="CDD" id="cd09917">
    <property type="entry name" value="F-box_SF"/>
    <property type="match status" value="1"/>
</dbReference>
<name>A0AA39YMT8_9PEZI</name>
<dbReference type="PROSITE" id="PS50181">
    <property type="entry name" value="FBOX"/>
    <property type="match status" value="1"/>
</dbReference>
<comment type="caution">
    <text evidence="2">The sequence shown here is derived from an EMBL/GenBank/DDBJ whole genome shotgun (WGS) entry which is preliminary data.</text>
</comment>
<dbReference type="AlphaFoldDB" id="A0AA39YMT8"/>
<evidence type="ECO:0000259" key="1">
    <source>
        <dbReference type="PROSITE" id="PS50181"/>
    </source>
</evidence>
<dbReference type="Pfam" id="PF12937">
    <property type="entry name" value="F-box-like"/>
    <property type="match status" value="1"/>
</dbReference>